<dbReference type="AlphaFoldDB" id="A0A8T2CRG1"/>
<comment type="subcellular location">
    <subcellularLocation>
        <location evidence="1">Nucleus</location>
    </subcellularLocation>
</comment>
<proteinExistence type="predicted"/>
<gene>
    <name evidence="3" type="ORF">ISN44_As06g047720</name>
</gene>
<comment type="caution">
    <text evidence="3">The sequence shown here is derived from an EMBL/GenBank/DDBJ whole genome shotgun (WGS) entry which is preliminary data.</text>
</comment>
<protein>
    <submittedName>
        <fullName evidence="3">Cyclophilin-like domain superfamily</fullName>
    </submittedName>
</protein>
<dbReference type="Proteomes" id="UP000694251">
    <property type="component" value="Chromosome 6"/>
</dbReference>
<keyword evidence="4" id="KW-1185">Reference proteome</keyword>
<dbReference type="OrthoDB" id="2083at2759"/>
<evidence type="ECO:0000313" key="3">
    <source>
        <dbReference type="EMBL" id="KAG7600700.1"/>
    </source>
</evidence>
<dbReference type="GO" id="GO:0005634">
    <property type="term" value="C:nucleus"/>
    <property type="evidence" value="ECO:0007669"/>
    <property type="project" value="UniProtKB-SubCell"/>
</dbReference>
<keyword evidence="2" id="KW-0539">Nucleus</keyword>
<name>A0A8T2CRG1_ARASU</name>
<evidence type="ECO:0000256" key="1">
    <source>
        <dbReference type="ARBA" id="ARBA00004123"/>
    </source>
</evidence>
<evidence type="ECO:0000313" key="4">
    <source>
        <dbReference type="Proteomes" id="UP000694251"/>
    </source>
</evidence>
<organism evidence="3 4">
    <name type="scientific">Arabidopsis suecica</name>
    <name type="common">Swedish thale-cress</name>
    <name type="synonym">Cardaminopsis suecica</name>
    <dbReference type="NCBI Taxonomy" id="45249"/>
    <lineage>
        <taxon>Eukaryota</taxon>
        <taxon>Viridiplantae</taxon>
        <taxon>Streptophyta</taxon>
        <taxon>Embryophyta</taxon>
        <taxon>Tracheophyta</taxon>
        <taxon>Spermatophyta</taxon>
        <taxon>Magnoliopsida</taxon>
        <taxon>eudicotyledons</taxon>
        <taxon>Gunneridae</taxon>
        <taxon>Pentapetalae</taxon>
        <taxon>rosids</taxon>
        <taxon>malvids</taxon>
        <taxon>Brassicales</taxon>
        <taxon>Brassicaceae</taxon>
        <taxon>Camelineae</taxon>
        <taxon>Arabidopsis</taxon>
    </lineage>
</organism>
<dbReference type="PANTHER" id="PTHR45843">
    <property type="entry name" value="PEPTIDYL-PROLYL CIS-TRANS ISOMERASE-LIKE 4"/>
    <property type="match status" value="1"/>
</dbReference>
<sequence>MGASSTRCKKISQHRRVIQWALELVEIQSTNFCTMSRLWFFGDDQLDLKHSKTGTVAMTSGGENLNASEFYFWQKDSQKGKGNGCFQCGSTDNVAKDCVGGNQSSKFIVKDQNRHHGGGEGYDMVFQGDIPEILK</sequence>
<dbReference type="EMBL" id="JAEFBJ010000006">
    <property type="protein sequence ID" value="KAG7600700.1"/>
    <property type="molecule type" value="Genomic_DNA"/>
</dbReference>
<reference evidence="3 4" key="1">
    <citation type="submission" date="2020-12" db="EMBL/GenBank/DDBJ databases">
        <title>Concerted genomic and epigenomic changes stabilize Arabidopsis allopolyploids.</title>
        <authorList>
            <person name="Chen Z."/>
        </authorList>
    </citation>
    <scope>NUCLEOTIDE SEQUENCE [LARGE SCALE GENOMIC DNA]</scope>
    <source>
        <strain evidence="3">As9502</strain>
        <tissue evidence="3">Leaf</tissue>
    </source>
</reference>
<dbReference type="PANTHER" id="PTHR45843:SF1">
    <property type="entry name" value="PEPTIDYL-PROLYL CIS-TRANS ISOMERASE-LIKE 4"/>
    <property type="match status" value="1"/>
</dbReference>
<evidence type="ECO:0000256" key="2">
    <source>
        <dbReference type="ARBA" id="ARBA00023242"/>
    </source>
</evidence>
<accession>A0A8T2CRG1</accession>
<dbReference type="InterPro" id="IPR035542">
    <property type="entry name" value="CRIP"/>
</dbReference>